<comment type="caution">
    <text evidence="1">The sequence shown here is derived from an EMBL/GenBank/DDBJ whole genome shotgun (WGS) entry which is preliminary data.</text>
</comment>
<dbReference type="AlphaFoldDB" id="A0A5C5GL09"/>
<dbReference type="InterPro" id="IPR010297">
    <property type="entry name" value="DUF900_hydrolase"/>
</dbReference>
<organism evidence="1 2">
    <name type="scientific">Pelagovum pacificum</name>
    <dbReference type="NCBI Taxonomy" id="2588711"/>
    <lineage>
        <taxon>Bacteria</taxon>
        <taxon>Pseudomonadati</taxon>
        <taxon>Pseudomonadota</taxon>
        <taxon>Alphaproteobacteria</taxon>
        <taxon>Rhodobacterales</taxon>
        <taxon>Paracoccaceae</taxon>
        <taxon>Pelagovum</taxon>
    </lineage>
</organism>
<dbReference type="Gene3D" id="3.40.50.1820">
    <property type="entry name" value="alpha/beta hydrolase"/>
    <property type="match status" value="1"/>
</dbReference>
<dbReference type="SUPFAM" id="SSF53474">
    <property type="entry name" value="alpha/beta-Hydrolases"/>
    <property type="match status" value="1"/>
</dbReference>
<name>A0A5C5GL09_9RHOB</name>
<accession>A0A5C5GL09</accession>
<dbReference type="Pfam" id="PF05990">
    <property type="entry name" value="DUF900"/>
    <property type="match status" value="1"/>
</dbReference>
<dbReference type="PANTHER" id="PTHR36513">
    <property type="entry name" value="ABC TRANSMEMBRANE TYPE-1 DOMAIN-CONTAINING PROTEIN"/>
    <property type="match status" value="1"/>
</dbReference>
<dbReference type="PROSITE" id="PS51257">
    <property type="entry name" value="PROKAR_LIPOPROTEIN"/>
    <property type="match status" value="1"/>
</dbReference>
<proteinExistence type="predicted"/>
<sequence>MIRLLILLSVAMLAACSQEGRDSFAFVPEAVDYGTQVPVFVASGRDREGNGYFEYGRAAGISLSRYTVSVPPVRPLGMVTLASEGYINPRLQYVVSDIAQFDGDAAFETELASALGQSSSKTAVIFVPGFNISFREALYRQAQMMVDLQIPGVPVLFSWPSANNVLGYGFDRESILYSRNPLEKLIRQADAAGAEEVVVIGHSLGALLTMEVLRQMAIRDGGTPSVDFGGIILVSPDIDIELFRRLAEESGGLPEPFAIFVSKNDPALRISALLAGTRDRLGTNTDPALLGNLPVSVIDVSDFAFDNENLHFTAANSPALIRILTRAAMAERETPGSAGPVLGSVMGQGMETAVLISPRALAQ</sequence>
<dbReference type="Proteomes" id="UP000314011">
    <property type="component" value="Unassembled WGS sequence"/>
</dbReference>
<keyword evidence="1" id="KW-0378">Hydrolase</keyword>
<reference evidence="1 2" key="1">
    <citation type="submission" date="2019-06" db="EMBL/GenBank/DDBJ databases">
        <title>Genome of new Rhodobacteraceae sp. SM1903.</title>
        <authorList>
            <person name="Ren X."/>
        </authorList>
    </citation>
    <scope>NUCLEOTIDE SEQUENCE [LARGE SCALE GENOMIC DNA]</scope>
    <source>
        <strain evidence="1 2">SM1903</strain>
    </source>
</reference>
<dbReference type="InterPro" id="IPR029058">
    <property type="entry name" value="AB_hydrolase_fold"/>
</dbReference>
<gene>
    <name evidence="1" type="ORF">FHY64_12725</name>
</gene>
<dbReference type="EMBL" id="VFFF01000001">
    <property type="protein sequence ID" value="TNY34086.1"/>
    <property type="molecule type" value="Genomic_DNA"/>
</dbReference>
<dbReference type="OrthoDB" id="9797755at2"/>
<keyword evidence="2" id="KW-1185">Reference proteome</keyword>
<dbReference type="GO" id="GO:0016787">
    <property type="term" value="F:hydrolase activity"/>
    <property type="evidence" value="ECO:0007669"/>
    <property type="project" value="UniProtKB-KW"/>
</dbReference>
<evidence type="ECO:0000313" key="2">
    <source>
        <dbReference type="Proteomes" id="UP000314011"/>
    </source>
</evidence>
<dbReference type="RefSeq" id="WP_140195107.1">
    <property type="nucleotide sequence ID" value="NZ_CP065915.1"/>
</dbReference>
<protein>
    <submittedName>
        <fullName evidence="1">Alpha/beta fold hydrolase</fullName>
    </submittedName>
</protein>
<dbReference type="PANTHER" id="PTHR36513:SF1">
    <property type="entry name" value="TRANSMEMBRANE PROTEIN"/>
    <property type="match status" value="1"/>
</dbReference>
<evidence type="ECO:0000313" key="1">
    <source>
        <dbReference type="EMBL" id="TNY34086.1"/>
    </source>
</evidence>